<evidence type="ECO:0000313" key="1">
    <source>
        <dbReference type="EMBL" id="GAA0810554.1"/>
    </source>
</evidence>
<keyword evidence="2" id="KW-1185">Reference proteome</keyword>
<accession>A0ABN1L2C9</accession>
<name>A0ABN1L2C9_9GAMM</name>
<dbReference type="Proteomes" id="UP001500021">
    <property type="component" value="Unassembled WGS sequence"/>
</dbReference>
<gene>
    <name evidence="1" type="ORF">GCM10009111_01680</name>
</gene>
<comment type="caution">
    <text evidence="1">The sequence shown here is derived from an EMBL/GenBank/DDBJ whole genome shotgun (WGS) entry which is preliminary data.</text>
</comment>
<dbReference type="RefSeq" id="WP_343813800.1">
    <property type="nucleotide sequence ID" value="NZ_BAAAFA010000001.1"/>
</dbReference>
<sequence>MTIQTLASVNTQHYPVGQNQISTNTMVSAQPSMQDLLSPEQQNTLQSYTETKREEHVEQIKSNYKTAKDIDLTRAYYAQQQKLFDIYIETATDGEVDTDNHDKNNVSAISTLTSAYTELYDLHKQVKGVIEQVPTINDNVNPLKHNVSNAAVGLNGVTSETMNHQGQSLSQQQTNIYNSIMMPSSNSYLHLSA</sequence>
<reference evidence="1 2" key="1">
    <citation type="journal article" date="2019" name="Int. J. Syst. Evol. Microbiol.">
        <title>The Global Catalogue of Microorganisms (GCM) 10K type strain sequencing project: providing services to taxonomists for standard genome sequencing and annotation.</title>
        <authorList>
            <consortium name="The Broad Institute Genomics Platform"/>
            <consortium name="The Broad Institute Genome Sequencing Center for Infectious Disease"/>
            <person name="Wu L."/>
            <person name="Ma J."/>
        </authorList>
    </citation>
    <scope>NUCLEOTIDE SEQUENCE [LARGE SCALE GENOMIC DNA]</scope>
    <source>
        <strain evidence="1 2">JCM 15608</strain>
    </source>
</reference>
<protein>
    <submittedName>
        <fullName evidence="1">Uncharacterized protein</fullName>
    </submittedName>
</protein>
<dbReference type="EMBL" id="BAAAFA010000001">
    <property type="protein sequence ID" value="GAA0810554.1"/>
    <property type="molecule type" value="Genomic_DNA"/>
</dbReference>
<proteinExistence type="predicted"/>
<organism evidence="1 2">
    <name type="scientific">Colwellia asteriadis</name>
    <dbReference type="NCBI Taxonomy" id="517723"/>
    <lineage>
        <taxon>Bacteria</taxon>
        <taxon>Pseudomonadati</taxon>
        <taxon>Pseudomonadota</taxon>
        <taxon>Gammaproteobacteria</taxon>
        <taxon>Alteromonadales</taxon>
        <taxon>Colwelliaceae</taxon>
        <taxon>Colwellia</taxon>
    </lineage>
</organism>
<evidence type="ECO:0000313" key="2">
    <source>
        <dbReference type="Proteomes" id="UP001500021"/>
    </source>
</evidence>